<keyword evidence="2" id="KW-0812">Transmembrane</keyword>
<keyword evidence="2" id="KW-1133">Transmembrane helix</keyword>
<evidence type="ECO:0000256" key="2">
    <source>
        <dbReference type="SAM" id="Phobius"/>
    </source>
</evidence>
<protein>
    <submittedName>
        <fullName evidence="3">Uncharacterized protein</fullName>
    </submittedName>
</protein>
<dbReference type="InterPro" id="IPR038359">
    <property type="entry name" value="Connexin_N_sf"/>
</dbReference>
<feature type="transmembrane region" description="Helical" evidence="2">
    <location>
        <begin position="12"/>
        <end position="34"/>
    </location>
</feature>
<dbReference type="OrthoDB" id="5976652at2759"/>
<dbReference type="Proteomes" id="UP001163046">
    <property type="component" value="Unassembled WGS sequence"/>
</dbReference>
<dbReference type="Gene3D" id="1.20.1440.80">
    <property type="entry name" value="Gap junction channel protein cysteine-rich domain"/>
    <property type="match status" value="1"/>
</dbReference>
<evidence type="ECO:0000313" key="4">
    <source>
        <dbReference type="Proteomes" id="UP001163046"/>
    </source>
</evidence>
<evidence type="ECO:0000256" key="1">
    <source>
        <dbReference type="SAM" id="MobiDB-lite"/>
    </source>
</evidence>
<name>A0A9W9Z881_9CNID</name>
<proteinExistence type="predicted"/>
<accession>A0A9W9Z881</accession>
<keyword evidence="4" id="KW-1185">Reference proteome</keyword>
<keyword evidence="2" id="KW-0472">Membrane</keyword>
<feature type="compositionally biased region" description="Polar residues" evidence="1">
    <location>
        <begin position="256"/>
        <end position="266"/>
    </location>
</feature>
<comment type="caution">
    <text evidence="3">The sequence shown here is derived from an EMBL/GenBank/DDBJ whole genome shotgun (WGS) entry which is preliminary data.</text>
</comment>
<dbReference type="AlphaFoldDB" id="A0A9W9Z881"/>
<feature type="region of interest" description="Disordered" evidence="1">
    <location>
        <begin position="243"/>
        <end position="282"/>
    </location>
</feature>
<feature type="transmembrane region" description="Helical" evidence="2">
    <location>
        <begin position="120"/>
        <end position="142"/>
    </location>
</feature>
<reference evidence="3" key="1">
    <citation type="submission" date="2023-01" db="EMBL/GenBank/DDBJ databases">
        <title>Genome assembly of the deep-sea coral Lophelia pertusa.</title>
        <authorList>
            <person name="Herrera S."/>
            <person name="Cordes E."/>
        </authorList>
    </citation>
    <scope>NUCLEOTIDE SEQUENCE</scope>
    <source>
        <strain evidence="3">USNM1676648</strain>
        <tissue evidence="3">Polyp</tissue>
    </source>
</reference>
<dbReference type="EMBL" id="MU826387">
    <property type="protein sequence ID" value="KAJ7376907.1"/>
    <property type="molecule type" value="Genomic_DNA"/>
</dbReference>
<sequence>MEYLFKLVLSSQTIFGGIQFLSFSISLGAVIGFLDRYHRDYRLTFNCSPKPSDFTKQLCYHKYTSTVSPLLIPLNVAIIIYVFVFAGWICFMFYGAVTLRQIKREQAAGQNRRRSQLRKFIKVYFVHVGFRLVFLGVMIGLFCSYQTLVLPSVFKCDPPVPQTNTTSTPVTETVLQCNDRYYKMKSILNIAIVFIESFILLLGILEVIHLSLKRETFLEKLLGDIPGDMGIGMEDLLQVSETDVERDVTPAEVDAPSQNRSPATNENVEEEQSLAYSNAEQRQAVSNESLDHLAGVLKGNSRKKMNN</sequence>
<feature type="transmembrane region" description="Helical" evidence="2">
    <location>
        <begin position="78"/>
        <end position="99"/>
    </location>
</feature>
<organism evidence="3 4">
    <name type="scientific">Desmophyllum pertusum</name>
    <dbReference type="NCBI Taxonomy" id="174260"/>
    <lineage>
        <taxon>Eukaryota</taxon>
        <taxon>Metazoa</taxon>
        <taxon>Cnidaria</taxon>
        <taxon>Anthozoa</taxon>
        <taxon>Hexacorallia</taxon>
        <taxon>Scleractinia</taxon>
        <taxon>Caryophylliina</taxon>
        <taxon>Caryophylliidae</taxon>
        <taxon>Desmophyllum</taxon>
    </lineage>
</organism>
<feature type="transmembrane region" description="Helical" evidence="2">
    <location>
        <begin position="187"/>
        <end position="212"/>
    </location>
</feature>
<gene>
    <name evidence="3" type="ORF">OS493_031788</name>
</gene>
<evidence type="ECO:0000313" key="3">
    <source>
        <dbReference type="EMBL" id="KAJ7376907.1"/>
    </source>
</evidence>